<proteinExistence type="predicted"/>
<comment type="subcellular location">
    <subcellularLocation>
        <location evidence="1">Membrane</location>
        <topology evidence="1">Multi-pass membrane protein</topology>
    </subcellularLocation>
</comment>
<reference evidence="8" key="2">
    <citation type="journal article" date="2023" name="MicrobiologyOpen">
        <title>Genomics of the tumorigenes clade of the family Rhizobiaceae and description of Rhizobium rhododendri sp. nov.</title>
        <authorList>
            <person name="Kuzmanovic N."/>
            <person name="diCenzo G.C."/>
            <person name="Bunk B."/>
            <person name="Sproeer C."/>
            <person name="Fruehling A."/>
            <person name="Neumann-Schaal M."/>
            <person name="Overmann J."/>
            <person name="Smalla K."/>
        </authorList>
    </citation>
    <scope>NUCLEOTIDE SEQUENCE [LARGE SCALE GENOMIC DNA]</scope>
    <source>
        <strain evidence="8">1078</strain>
    </source>
</reference>
<keyword evidence="2 5" id="KW-0812">Transmembrane</keyword>
<dbReference type="InterPro" id="IPR007016">
    <property type="entry name" value="O-antigen_ligase-rel_domated"/>
</dbReference>
<evidence type="ECO:0000259" key="6">
    <source>
        <dbReference type="Pfam" id="PF04932"/>
    </source>
</evidence>
<keyword evidence="3 5" id="KW-1133">Transmembrane helix</keyword>
<accession>A0AAF1KVI2</accession>
<feature type="transmembrane region" description="Helical" evidence="5">
    <location>
        <begin position="218"/>
        <end position="235"/>
    </location>
</feature>
<dbReference type="PANTHER" id="PTHR37422:SF21">
    <property type="entry name" value="EXOQ-LIKE PROTEIN"/>
    <property type="match status" value="1"/>
</dbReference>
<evidence type="ECO:0000256" key="2">
    <source>
        <dbReference type="ARBA" id="ARBA00022692"/>
    </source>
</evidence>
<feature type="transmembrane region" description="Helical" evidence="5">
    <location>
        <begin position="21"/>
        <end position="38"/>
    </location>
</feature>
<evidence type="ECO:0000256" key="3">
    <source>
        <dbReference type="ARBA" id="ARBA00022989"/>
    </source>
</evidence>
<dbReference type="RefSeq" id="WP_111220536.1">
    <property type="nucleotide sequence ID" value="NZ_CP117255.1"/>
</dbReference>
<protein>
    <recommendedName>
        <fullName evidence="6">O-antigen ligase-related domain-containing protein</fullName>
    </recommendedName>
</protein>
<feature type="transmembrane region" description="Helical" evidence="5">
    <location>
        <begin position="44"/>
        <end position="62"/>
    </location>
</feature>
<feature type="domain" description="O-antigen ligase-related" evidence="6">
    <location>
        <begin position="203"/>
        <end position="342"/>
    </location>
</feature>
<dbReference type="Pfam" id="PF04932">
    <property type="entry name" value="Wzy_C"/>
    <property type="match status" value="1"/>
</dbReference>
<organism evidence="7 8">
    <name type="scientific">Rhizobium tumorigenes</name>
    <dbReference type="NCBI Taxonomy" id="2041385"/>
    <lineage>
        <taxon>Bacteria</taxon>
        <taxon>Pseudomonadati</taxon>
        <taxon>Pseudomonadota</taxon>
        <taxon>Alphaproteobacteria</taxon>
        <taxon>Hyphomicrobiales</taxon>
        <taxon>Rhizobiaceae</taxon>
        <taxon>Rhizobium/Agrobacterium group</taxon>
        <taxon>Rhizobium</taxon>
    </lineage>
</organism>
<evidence type="ECO:0000256" key="1">
    <source>
        <dbReference type="ARBA" id="ARBA00004141"/>
    </source>
</evidence>
<evidence type="ECO:0000256" key="4">
    <source>
        <dbReference type="ARBA" id="ARBA00023136"/>
    </source>
</evidence>
<feature type="transmembrane region" description="Helical" evidence="5">
    <location>
        <begin position="172"/>
        <end position="189"/>
    </location>
</feature>
<feature type="transmembrane region" description="Helical" evidence="5">
    <location>
        <begin position="129"/>
        <end position="152"/>
    </location>
</feature>
<evidence type="ECO:0000256" key="5">
    <source>
        <dbReference type="SAM" id="Phobius"/>
    </source>
</evidence>
<dbReference type="InterPro" id="IPR051533">
    <property type="entry name" value="WaaL-like"/>
</dbReference>
<feature type="transmembrane region" description="Helical" evidence="5">
    <location>
        <begin position="333"/>
        <end position="353"/>
    </location>
</feature>
<dbReference type="AlphaFoldDB" id="A0AAF1KVI2"/>
<keyword evidence="8" id="KW-1185">Reference proteome</keyword>
<dbReference type="Proteomes" id="UP000249499">
    <property type="component" value="Chromosome"/>
</dbReference>
<sequence length="419" mass="46781">MSTFATPSPQVTQPQLAALRLIGTGCVAFGVFLSGFVVAEPAPYELWMAMLIGLWFMLGLRISRSVAPLLVLFLTFNIGGMLSMTQMRDLGSAEMDAPIYIAVSTFLALSAVFYAAIIEHNANVLKLMFKVWVAAAIITALLGILGYFHAFPGAGMFTRYDRAMGAFQDPNVFGPYLVAPTLYLIHGIIIDDLRKAPLKAIGLTILALGIFLSFSRAAWGLFGFSSVALVFFMLLKHRSNTFRLRILVMTLTAILLLGAALLVALQFHQVSDLFSTRTQLVQDYDGGHLGRFERHRIGFLLSMQRPLGIGPLVFATMFREDEHNIWLKTLTTYGWIGFFCWVSMICWTIYIGFKNVLKERPWQPFLMIAWIVVLGHVGIGNVIDTDHWRHLYMLIGIVWGCGALEVRHQHRLARGEIAA</sequence>
<dbReference type="EMBL" id="CP117255">
    <property type="protein sequence ID" value="WFR96446.1"/>
    <property type="molecule type" value="Genomic_DNA"/>
</dbReference>
<feature type="transmembrane region" description="Helical" evidence="5">
    <location>
        <begin position="196"/>
        <end position="212"/>
    </location>
</feature>
<name>A0AAF1KVI2_9HYPH</name>
<keyword evidence="4 5" id="KW-0472">Membrane</keyword>
<dbReference type="KEGG" id="rtu:PR017_04750"/>
<feature type="transmembrane region" description="Helical" evidence="5">
    <location>
        <begin position="365"/>
        <end position="383"/>
    </location>
</feature>
<feature type="transmembrane region" description="Helical" evidence="5">
    <location>
        <begin position="99"/>
        <end position="117"/>
    </location>
</feature>
<reference evidence="7 8" key="1">
    <citation type="journal article" date="2018" name="Sci. Rep.">
        <title>Rhizobium tumorigenes sp. nov., a novel plant tumorigenic bacterium isolated from cane gall tumors on thornless blackberry.</title>
        <authorList>
            <person name="Kuzmanovi N."/>
            <person name="Smalla K."/>
            <person name="Gronow S."/>
            <person name="PuBawska J."/>
        </authorList>
    </citation>
    <scope>NUCLEOTIDE SEQUENCE [LARGE SCALE GENOMIC DNA]</scope>
    <source>
        <strain evidence="7 8">1078</strain>
    </source>
</reference>
<dbReference type="PANTHER" id="PTHR37422">
    <property type="entry name" value="TEICHURONIC ACID BIOSYNTHESIS PROTEIN TUAE"/>
    <property type="match status" value="1"/>
</dbReference>
<evidence type="ECO:0000313" key="7">
    <source>
        <dbReference type="EMBL" id="WFR96446.1"/>
    </source>
</evidence>
<gene>
    <name evidence="7" type="ORF">PR017_04750</name>
</gene>
<dbReference type="GO" id="GO:0016020">
    <property type="term" value="C:membrane"/>
    <property type="evidence" value="ECO:0007669"/>
    <property type="project" value="UniProtKB-SubCell"/>
</dbReference>
<feature type="transmembrane region" description="Helical" evidence="5">
    <location>
        <begin position="247"/>
        <end position="267"/>
    </location>
</feature>
<evidence type="ECO:0000313" key="8">
    <source>
        <dbReference type="Proteomes" id="UP000249499"/>
    </source>
</evidence>
<feature type="transmembrane region" description="Helical" evidence="5">
    <location>
        <begin position="69"/>
        <end position="87"/>
    </location>
</feature>